<evidence type="ECO:0000256" key="1">
    <source>
        <dbReference type="ARBA" id="ARBA00004123"/>
    </source>
</evidence>
<dbReference type="RefSeq" id="XP_015275165.1">
    <property type="nucleotide sequence ID" value="XM_015419679.1"/>
</dbReference>
<dbReference type="NCBIfam" id="TIGR00229">
    <property type="entry name" value="sensory_box"/>
    <property type="match status" value="2"/>
</dbReference>
<keyword evidence="5" id="KW-0238">DNA-binding</keyword>
<feature type="domain" description="PAS" evidence="10">
    <location>
        <begin position="90"/>
        <end position="153"/>
    </location>
</feature>
<evidence type="ECO:0000256" key="6">
    <source>
        <dbReference type="ARBA" id="ARBA00023163"/>
    </source>
</evidence>
<keyword evidence="6" id="KW-0804">Transcription</keyword>
<keyword evidence="2" id="KW-0677">Repeat</keyword>
<name>A0ABM1KN78_GEKJA</name>
<feature type="region of interest" description="Disordered" evidence="9">
    <location>
        <begin position="366"/>
        <end position="386"/>
    </location>
</feature>
<keyword evidence="4" id="KW-0805">Transcription regulation</keyword>
<gene>
    <name evidence="13" type="primary">HIF3A</name>
</gene>
<dbReference type="InterPro" id="IPR021537">
    <property type="entry name" value="HIF_alpha-like"/>
</dbReference>
<dbReference type="PROSITE" id="PS50112">
    <property type="entry name" value="PAS"/>
    <property type="match status" value="2"/>
</dbReference>
<evidence type="ECO:0000259" key="10">
    <source>
        <dbReference type="PROSITE" id="PS50112"/>
    </source>
</evidence>
<dbReference type="Pfam" id="PF23171">
    <property type="entry name" value="bHLH_HIF1A"/>
    <property type="match status" value="1"/>
</dbReference>
<dbReference type="InterPro" id="IPR013767">
    <property type="entry name" value="PAS_fold"/>
</dbReference>
<dbReference type="PRINTS" id="PR00785">
    <property type="entry name" value="NCTRNSLOCATR"/>
</dbReference>
<dbReference type="Pfam" id="PF14598">
    <property type="entry name" value="PAS_11"/>
    <property type="match status" value="1"/>
</dbReference>
<keyword evidence="7" id="KW-0539">Nucleus</keyword>
<dbReference type="PANTHER" id="PTHR23043">
    <property type="entry name" value="HYPOXIA-INDUCIBLE FACTOR 1 ALPHA"/>
    <property type="match status" value="1"/>
</dbReference>
<feature type="region of interest" description="Disordered" evidence="9">
    <location>
        <begin position="444"/>
        <end position="470"/>
    </location>
</feature>
<keyword evidence="12" id="KW-1185">Reference proteome</keyword>
<evidence type="ECO:0000256" key="4">
    <source>
        <dbReference type="ARBA" id="ARBA00023015"/>
    </source>
</evidence>
<dbReference type="Pfam" id="PF00989">
    <property type="entry name" value="PAS"/>
    <property type="match status" value="1"/>
</dbReference>
<evidence type="ECO:0000256" key="9">
    <source>
        <dbReference type="SAM" id="MobiDB-lite"/>
    </source>
</evidence>
<dbReference type="CDD" id="cd00130">
    <property type="entry name" value="PAS"/>
    <property type="match status" value="2"/>
</dbReference>
<dbReference type="InterPro" id="IPR035965">
    <property type="entry name" value="PAS-like_dom_sf"/>
</dbReference>
<evidence type="ECO:0000313" key="12">
    <source>
        <dbReference type="Proteomes" id="UP000694871"/>
    </source>
</evidence>
<feature type="compositionally biased region" description="Polar residues" evidence="9">
    <location>
        <begin position="573"/>
        <end position="587"/>
    </location>
</feature>
<evidence type="ECO:0000256" key="3">
    <source>
        <dbReference type="ARBA" id="ARBA00022843"/>
    </source>
</evidence>
<comment type="subcellular location">
    <subcellularLocation>
        <location evidence="1">Nucleus</location>
    </subcellularLocation>
</comment>
<dbReference type="Gene3D" id="4.10.280.10">
    <property type="entry name" value="Helix-loop-helix DNA-binding domain"/>
    <property type="match status" value="1"/>
</dbReference>
<dbReference type="InterPro" id="IPR000014">
    <property type="entry name" value="PAS"/>
</dbReference>
<dbReference type="InterPro" id="IPR001610">
    <property type="entry name" value="PAC"/>
</dbReference>
<dbReference type="InterPro" id="IPR001067">
    <property type="entry name" value="Nuc_translocat"/>
</dbReference>
<sequence>MRRRRKKPRGRRWYRSTTEIRKEKSRDAARCRRSKETEVFYQLAHTLPFARGVSAHLDKASIMRLTISYLRMHKLLTSGKDPACNEVEAEEQVDAYYLKALDGFLMVLTEEGDMIYLSENVNKHLGLSQLELIGHSVFDFIHPCDQEELQDVLSPRQGFSKKKEVKTERSFSLRMKSTLTTRGRTVNLKSATWKVLHCAGHMRSYVPAKPAGDKEPEGGFTEPPLRCLVLICEAIPHPANIETPLDSGTFLSRHTMDMKFTYCDDRIAEVAGYTPKDLLGCSIYEYIHALDSDSVSKSINTLLSKGQAVTGQYRFLARNGGYLWTQTQATVISSSKNSQPESIVCVHFILSQVEEVGLVLSLEQTDRQGEHRRLPPPSLEGLDSDGSLEELDANGGDTIINLSFELRGPKVLAFLCPANVSEEELQLDPKRFCSPDLQKLLGPIFDPPGAQSPSGGTPRARAPAPAPKPADLPDELLFDMENVQKLFAANKETQSMETALQDCEGLDLEMLAPYISMDDDFQLSSTEHLPWLAEKRGDARTRPTSPPPRPRSRSFHGVSPRPPESTALPRWGSDTSLSQPRPSQPLESDQCDAGQVVEMVASVKIQGLEEGTSPNVPVALGGRKRARDLSAEEEGDIFLEAGAPKRAHGHEPDGFLMPSLSLVGVKVLSLIPISPSPSLQPRVRSS</sequence>
<evidence type="ECO:0000256" key="2">
    <source>
        <dbReference type="ARBA" id="ARBA00022737"/>
    </source>
</evidence>
<reference evidence="13" key="1">
    <citation type="submission" date="2025-08" db="UniProtKB">
        <authorList>
            <consortium name="RefSeq"/>
        </authorList>
    </citation>
    <scope>IDENTIFICATION</scope>
</reference>
<dbReference type="CDD" id="cd19729">
    <property type="entry name" value="bHLH-PAS_HIF3a_PASD7"/>
    <property type="match status" value="1"/>
</dbReference>
<organism evidence="12 13">
    <name type="scientific">Gekko japonicus</name>
    <name type="common">Schlegel's Japanese gecko</name>
    <dbReference type="NCBI Taxonomy" id="146911"/>
    <lineage>
        <taxon>Eukaryota</taxon>
        <taxon>Metazoa</taxon>
        <taxon>Chordata</taxon>
        <taxon>Craniata</taxon>
        <taxon>Vertebrata</taxon>
        <taxon>Euteleostomi</taxon>
        <taxon>Lepidosauria</taxon>
        <taxon>Squamata</taxon>
        <taxon>Bifurcata</taxon>
        <taxon>Gekkota</taxon>
        <taxon>Gekkonidae</taxon>
        <taxon>Gekkoninae</taxon>
        <taxon>Gekko</taxon>
    </lineage>
</organism>
<dbReference type="Gene3D" id="3.30.450.20">
    <property type="entry name" value="PAS domain"/>
    <property type="match status" value="2"/>
</dbReference>
<dbReference type="SMART" id="SM00091">
    <property type="entry name" value="PAS"/>
    <property type="match status" value="2"/>
</dbReference>
<accession>A0ABM1KN78</accession>
<dbReference type="InterPro" id="IPR036638">
    <property type="entry name" value="HLH_DNA-bd_sf"/>
</dbReference>
<feature type="region of interest" description="Disordered" evidence="9">
    <location>
        <begin position="533"/>
        <end position="593"/>
    </location>
</feature>
<dbReference type="SMART" id="SM00353">
    <property type="entry name" value="HLH"/>
    <property type="match status" value="1"/>
</dbReference>
<dbReference type="PANTHER" id="PTHR23043:SF18">
    <property type="entry name" value="HYPOXIA-INDUCIBLE FACTOR 3-ALPHA"/>
    <property type="match status" value="1"/>
</dbReference>
<dbReference type="SMART" id="SM00086">
    <property type="entry name" value="PAC"/>
    <property type="match status" value="1"/>
</dbReference>
<dbReference type="SUPFAM" id="SSF55785">
    <property type="entry name" value="PYP-like sensor domain (PAS domain)"/>
    <property type="match status" value="2"/>
</dbReference>
<evidence type="ECO:0000256" key="7">
    <source>
        <dbReference type="ARBA" id="ARBA00023242"/>
    </source>
</evidence>
<dbReference type="SUPFAM" id="SSF47459">
    <property type="entry name" value="HLH, helix-loop-helix DNA-binding domain"/>
    <property type="match status" value="1"/>
</dbReference>
<feature type="domain" description="PAS" evidence="10">
    <location>
        <begin position="257"/>
        <end position="306"/>
    </location>
</feature>
<proteinExistence type="predicted"/>
<evidence type="ECO:0000313" key="13">
    <source>
        <dbReference type="RefSeq" id="XP_015275165.1"/>
    </source>
</evidence>
<dbReference type="Pfam" id="PF11413">
    <property type="entry name" value="HIF-1"/>
    <property type="match status" value="1"/>
</dbReference>
<protein>
    <submittedName>
        <fullName evidence="13">Hypoxia-inducible factor 3-alpha</fullName>
    </submittedName>
</protein>
<evidence type="ECO:0000256" key="5">
    <source>
        <dbReference type="ARBA" id="ARBA00023125"/>
    </source>
</evidence>
<keyword evidence="8" id="KW-0379">Hydroxylation</keyword>
<evidence type="ECO:0000256" key="8">
    <source>
        <dbReference type="ARBA" id="ARBA00023278"/>
    </source>
</evidence>
<dbReference type="InterPro" id="IPR011598">
    <property type="entry name" value="bHLH_dom"/>
</dbReference>
<feature type="domain" description="BHLH" evidence="11">
    <location>
        <begin position="20"/>
        <end position="73"/>
    </location>
</feature>
<dbReference type="PROSITE" id="PS50888">
    <property type="entry name" value="BHLH"/>
    <property type="match status" value="1"/>
</dbReference>
<keyword evidence="3" id="KW-0832">Ubl conjugation</keyword>
<dbReference type="GeneID" id="107117540"/>
<evidence type="ECO:0000259" key="11">
    <source>
        <dbReference type="PROSITE" id="PS50888"/>
    </source>
</evidence>
<dbReference type="Proteomes" id="UP000694871">
    <property type="component" value="Unplaced"/>
</dbReference>